<keyword evidence="4" id="KW-0146">Chitin degradation</keyword>
<dbReference type="SUPFAM" id="SSF51445">
    <property type="entry name" value="(Trans)glycosidases"/>
    <property type="match status" value="1"/>
</dbReference>
<dbReference type="GO" id="GO:0006032">
    <property type="term" value="P:chitin catabolic process"/>
    <property type="evidence" value="ECO:0007669"/>
    <property type="project" value="UniProtKB-KW"/>
</dbReference>
<evidence type="ECO:0000256" key="7">
    <source>
        <dbReference type="ARBA" id="ARBA00023326"/>
    </source>
</evidence>
<dbReference type="SMART" id="SM00636">
    <property type="entry name" value="Glyco_18"/>
    <property type="match status" value="1"/>
</dbReference>
<evidence type="ECO:0000313" key="13">
    <source>
        <dbReference type="EMBL" id="CAG57785.1"/>
    </source>
</evidence>
<protein>
    <recommendedName>
        <fullName evidence="2">chitinase</fullName>
        <ecNumber evidence="2">3.2.1.14</ecNumber>
    </recommendedName>
</protein>
<feature type="domain" description="GH18" evidence="11">
    <location>
        <begin position="56"/>
        <end position="463"/>
    </location>
</feature>
<keyword evidence="14" id="KW-1185">Reference proteome</keyword>
<dbReference type="GO" id="GO:0008843">
    <property type="term" value="F:endochitinase activity"/>
    <property type="evidence" value="ECO:0007669"/>
    <property type="project" value="UniProtKB-EC"/>
</dbReference>
<dbReference type="InterPro" id="IPR029070">
    <property type="entry name" value="Chitinase_insertion_sf"/>
</dbReference>
<dbReference type="PANTHER" id="PTHR11177:SF317">
    <property type="entry name" value="CHITINASE 12-RELATED"/>
    <property type="match status" value="1"/>
</dbReference>
<dbReference type="AlphaFoldDB" id="Q6FY50"/>
<evidence type="ECO:0000256" key="8">
    <source>
        <dbReference type="RuleBase" id="RU000489"/>
    </source>
</evidence>
<dbReference type="CGD" id="CAL0126909">
    <property type="gene designation" value="CAGL0A02904g"/>
</dbReference>
<evidence type="ECO:0000256" key="10">
    <source>
        <dbReference type="SAM" id="Phobius"/>
    </source>
</evidence>
<dbReference type="PROSITE" id="PS01095">
    <property type="entry name" value="GH18_1"/>
    <property type="match status" value="1"/>
</dbReference>
<dbReference type="InterPro" id="IPR017853">
    <property type="entry name" value="GH"/>
</dbReference>
<dbReference type="PROSITE" id="PS51910">
    <property type="entry name" value="GH18_2"/>
    <property type="match status" value="1"/>
</dbReference>
<dbReference type="GO" id="GO:0000272">
    <property type="term" value="P:polysaccharide catabolic process"/>
    <property type="evidence" value="ECO:0007669"/>
    <property type="project" value="UniProtKB-KW"/>
</dbReference>
<dbReference type="Pfam" id="PF00704">
    <property type="entry name" value="Glyco_hydro_18"/>
    <property type="match status" value="1"/>
</dbReference>
<evidence type="ECO:0000256" key="2">
    <source>
        <dbReference type="ARBA" id="ARBA00012729"/>
    </source>
</evidence>
<evidence type="ECO:0000256" key="6">
    <source>
        <dbReference type="ARBA" id="ARBA00023295"/>
    </source>
</evidence>
<keyword evidence="3 8" id="KW-0378">Hydrolase</keyword>
<keyword evidence="7" id="KW-0624">Polysaccharide degradation</keyword>
<dbReference type="EMBL" id="CR380947">
    <property type="protein sequence ID" value="CAG57785.1"/>
    <property type="molecule type" value="Genomic_DNA"/>
</dbReference>
<dbReference type="KEGG" id="cgr:2886418"/>
<dbReference type="PANTHER" id="PTHR11177">
    <property type="entry name" value="CHITINASE"/>
    <property type="match status" value="1"/>
</dbReference>
<accession>Q6FY50</accession>
<dbReference type="GO" id="GO:0008061">
    <property type="term" value="F:chitin binding"/>
    <property type="evidence" value="ECO:0007669"/>
    <property type="project" value="InterPro"/>
</dbReference>
<dbReference type="InterPro" id="IPR011583">
    <property type="entry name" value="Chitinase_II/V-like_cat"/>
</dbReference>
<dbReference type="OMA" id="FYYCSGG"/>
<gene>
    <name evidence="12 13" type="ordered locus">CAGL0A02904g</name>
</gene>
<dbReference type="CDD" id="cd06548">
    <property type="entry name" value="GH18_chitinase"/>
    <property type="match status" value="1"/>
</dbReference>
<dbReference type="GO" id="GO:0035885">
    <property type="term" value="F:exochitinase activity"/>
    <property type="evidence" value="ECO:0007669"/>
    <property type="project" value="EnsemblFungi"/>
</dbReference>
<organism evidence="13 14">
    <name type="scientific">Candida glabrata (strain ATCC 2001 / BCRC 20586 / JCM 3761 / NBRC 0622 / NRRL Y-65 / CBS 138)</name>
    <name type="common">Yeast</name>
    <name type="synonym">Nakaseomyces glabratus</name>
    <dbReference type="NCBI Taxonomy" id="284593"/>
    <lineage>
        <taxon>Eukaryota</taxon>
        <taxon>Fungi</taxon>
        <taxon>Dikarya</taxon>
        <taxon>Ascomycota</taxon>
        <taxon>Saccharomycotina</taxon>
        <taxon>Saccharomycetes</taxon>
        <taxon>Saccharomycetales</taxon>
        <taxon>Saccharomycetaceae</taxon>
        <taxon>Nakaseomyces</taxon>
    </lineage>
</organism>
<comment type="similarity">
    <text evidence="9">Belongs to the glycosyl hydrolase 18 family.</text>
</comment>
<proteinExistence type="inferred from homology"/>
<dbReference type="InterPro" id="IPR001579">
    <property type="entry name" value="Glyco_hydro_18_chit_AS"/>
</dbReference>
<dbReference type="InterPro" id="IPR001223">
    <property type="entry name" value="Glyco_hydro18_cat"/>
</dbReference>
<keyword evidence="5" id="KW-0119">Carbohydrate metabolism</keyword>
<dbReference type="GO" id="GO:0005576">
    <property type="term" value="C:extracellular region"/>
    <property type="evidence" value="ECO:0007669"/>
    <property type="project" value="TreeGrafter"/>
</dbReference>
<feature type="transmembrane region" description="Helical" evidence="10">
    <location>
        <begin position="12"/>
        <end position="31"/>
    </location>
</feature>
<dbReference type="EC" id="3.2.1.14" evidence="2"/>
<dbReference type="FunCoup" id="Q6FY50">
    <property type="interactions" value="633"/>
</dbReference>
<dbReference type="HOGENOM" id="CLU_002833_1_2_1"/>
<dbReference type="Gene3D" id="3.10.50.10">
    <property type="match status" value="1"/>
</dbReference>
<evidence type="ECO:0000256" key="4">
    <source>
        <dbReference type="ARBA" id="ARBA00023024"/>
    </source>
</evidence>
<dbReference type="SMR" id="Q6FY50"/>
<evidence type="ECO:0000256" key="5">
    <source>
        <dbReference type="ARBA" id="ARBA00023277"/>
    </source>
</evidence>
<dbReference type="STRING" id="284593.Q6FY50"/>
<keyword evidence="10" id="KW-1133">Transmembrane helix</keyword>
<evidence type="ECO:0000313" key="14">
    <source>
        <dbReference type="Proteomes" id="UP000002428"/>
    </source>
</evidence>
<dbReference type="GO" id="GO:0030435">
    <property type="term" value="P:sporulation resulting in formation of a cellular spore"/>
    <property type="evidence" value="ECO:0007669"/>
    <property type="project" value="EnsemblFungi"/>
</dbReference>
<dbReference type="eggNOG" id="KOG2806">
    <property type="taxonomic scope" value="Eukaryota"/>
</dbReference>
<keyword evidence="10" id="KW-0812">Transmembrane</keyword>
<dbReference type="VEuPathDB" id="FungiDB:CAGL0A02904g"/>
<dbReference type="SUPFAM" id="SSF54556">
    <property type="entry name" value="Chitinase insertion domain"/>
    <property type="match status" value="1"/>
</dbReference>
<keyword evidence="6 8" id="KW-0326">Glycosidase</keyword>
<sequence length="501" mass="58204">MHIGHRKRLGTFIVILITSLILQMSLHYKIFQKLKRRSQSDDYRMPESDVLSNTSYIAGLYYSNWSPYEPRLHFPHDIDFEKVSHIYYAFLLIDPETGNLTSSDEWSDTQLNLAKQCREYMFKRFTGDELKAVTNIRAPPGCIGELNYLRYIYSKIKKRNVKLIMSVGGWSNRESFPIMVRDELKFKNFINSCIETMVYYGFDGIDLDWEFPEDDSYEPDAYLRMARELKLQLQKLEANILGDHSNKTFQLSMATPAFKDKLSILPIHKLDKYIDLWNLMTYDYYGEWSERTGLHANLYNEKGKLLHLHRHDEDAGLSGDAAINYMVNRCKIDPRKVILGMAAYGRGFTNVDMKSTNPHNPYGLKFSGVGGASEGEPGMWLYNQLPIPGSNEKYDYRHVGAYCYDDRTHTLVGYDNPTSVIEKANYIMSNSLGGAFWWESCGDTHKNPKRSLLNTYIRVIRNVKNNKETIYSTTKLHDYYLENYDTNGFLTGFIKDIIQES</sequence>
<evidence type="ECO:0000256" key="3">
    <source>
        <dbReference type="ARBA" id="ARBA00022801"/>
    </source>
</evidence>
<dbReference type="CAZy" id="GH18">
    <property type="family name" value="Glycoside Hydrolase Family 18"/>
</dbReference>
<dbReference type="InParanoid" id="Q6FY50"/>
<evidence type="ECO:0000259" key="11">
    <source>
        <dbReference type="PROSITE" id="PS51910"/>
    </source>
</evidence>
<evidence type="ECO:0000256" key="1">
    <source>
        <dbReference type="ARBA" id="ARBA00000822"/>
    </source>
</evidence>
<dbReference type="InterPro" id="IPR050314">
    <property type="entry name" value="Glycosyl_Hydrlase_18"/>
</dbReference>
<reference evidence="13 14" key="1">
    <citation type="journal article" date="2004" name="Nature">
        <title>Genome evolution in yeasts.</title>
        <authorList>
            <consortium name="Genolevures"/>
            <person name="Dujon B."/>
            <person name="Sherman D."/>
            <person name="Fischer G."/>
            <person name="Durrens P."/>
            <person name="Casaregola S."/>
            <person name="Lafontaine I."/>
            <person name="de Montigny J."/>
            <person name="Marck C."/>
            <person name="Neuveglise C."/>
            <person name="Talla E."/>
            <person name="Goffard N."/>
            <person name="Frangeul L."/>
            <person name="Aigle M."/>
            <person name="Anthouard V."/>
            <person name="Babour A."/>
            <person name="Barbe V."/>
            <person name="Barnay S."/>
            <person name="Blanchin S."/>
            <person name="Beckerich J.M."/>
            <person name="Beyne E."/>
            <person name="Bleykasten C."/>
            <person name="Boisrame A."/>
            <person name="Boyer J."/>
            <person name="Cattolico L."/>
            <person name="Confanioleri F."/>
            <person name="de Daruvar A."/>
            <person name="Despons L."/>
            <person name="Fabre E."/>
            <person name="Fairhead C."/>
            <person name="Ferry-Dumazet H."/>
            <person name="Groppi A."/>
            <person name="Hantraye F."/>
            <person name="Hennequin C."/>
            <person name="Jauniaux N."/>
            <person name="Joyet P."/>
            <person name="Kachouri R."/>
            <person name="Kerrest A."/>
            <person name="Koszul R."/>
            <person name="Lemaire M."/>
            <person name="Lesur I."/>
            <person name="Ma L."/>
            <person name="Muller H."/>
            <person name="Nicaud J.M."/>
            <person name="Nikolski M."/>
            <person name="Oztas S."/>
            <person name="Ozier-Kalogeropoulos O."/>
            <person name="Pellenz S."/>
            <person name="Potier S."/>
            <person name="Richard G.F."/>
            <person name="Straub M.L."/>
            <person name="Suleau A."/>
            <person name="Swennene D."/>
            <person name="Tekaia F."/>
            <person name="Wesolowski-Louvel M."/>
            <person name="Westhof E."/>
            <person name="Wirth B."/>
            <person name="Zeniou-Meyer M."/>
            <person name="Zivanovic I."/>
            <person name="Bolotin-Fukuhara M."/>
            <person name="Thierry A."/>
            <person name="Bouchier C."/>
            <person name="Caudron B."/>
            <person name="Scarpelli C."/>
            <person name="Gaillardin C."/>
            <person name="Weissenbach J."/>
            <person name="Wincker P."/>
            <person name="Souciet J.L."/>
        </authorList>
    </citation>
    <scope>NUCLEOTIDE SEQUENCE [LARGE SCALE GENOMIC DNA]</scope>
    <source>
        <strain evidence="14">ATCC 2001 / BCRC 20586 / JCM 3761 / NBRC 0622 / NRRL Y-65 / CBS 138</strain>
    </source>
</reference>
<dbReference type="Gene3D" id="3.20.20.80">
    <property type="entry name" value="Glycosidases"/>
    <property type="match status" value="1"/>
</dbReference>
<keyword evidence="10" id="KW-0472">Membrane</keyword>
<evidence type="ECO:0000313" key="12">
    <source>
        <dbReference type="CGD" id="CAL0126909"/>
    </source>
</evidence>
<evidence type="ECO:0000256" key="9">
    <source>
        <dbReference type="RuleBase" id="RU004453"/>
    </source>
</evidence>
<dbReference type="Proteomes" id="UP000002428">
    <property type="component" value="Chromosome A"/>
</dbReference>
<name>Q6FY50_CANGA</name>
<comment type="catalytic activity">
    <reaction evidence="1">
        <text>Random endo-hydrolysis of N-acetyl-beta-D-glucosaminide (1-&gt;4)-beta-linkages in chitin and chitodextrins.</text>
        <dbReference type="EC" id="3.2.1.14"/>
    </reaction>
</comment>